<evidence type="ECO:0000256" key="10">
    <source>
        <dbReference type="ARBA" id="ARBA00023214"/>
    </source>
</evidence>
<dbReference type="GO" id="GO:0005886">
    <property type="term" value="C:plasma membrane"/>
    <property type="evidence" value="ECO:0007669"/>
    <property type="project" value="TreeGrafter"/>
</dbReference>
<keyword evidence="4" id="KW-0479">Metal-binding</keyword>
<organism evidence="14 15">
    <name type="scientific">Engystomops pustulosus</name>
    <name type="common">Tungara frog</name>
    <name type="synonym">Physalaemus pustulosus</name>
    <dbReference type="NCBI Taxonomy" id="76066"/>
    <lineage>
        <taxon>Eukaryota</taxon>
        <taxon>Metazoa</taxon>
        <taxon>Chordata</taxon>
        <taxon>Craniata</taxon>
        <taxon>Vertebrata</taxon>
        <taxon>Euteleostomi</taxon>
        <taxon>Amphibia</taxon>
        <taxon>Batrachia</taxon>
        <taxon>Anura</taxon>
        <taxon>Neobatrachia</taxon>
        <taxon>Hyloidea</taxon>
        <taxon>Leptodactylidae</taxon>
        <taxon>Leiuperinae</taxon>
        <taxon>Engystomops</taxon>
    </lineage>
</organism>
<name>A0AAV7A7C8_ENGPU</name>
<dbReference type="EMBL" id="WNYA01000009">
    <property type="protein sequence ID" value="KAG8555794.1"/>
    <property type="molecule type" value="Genomic_DNA"/>
</dbReference>
<evidence type="ECO:0000256" key="7">
    <source>
        <dbReference type="ARBA" id="ARBA00022833"/>
    </source>
</evidence>
<dbReference type="PANTHER" id="PTHR10579:SF172">
    <property type="entry name" value="CALCIUM-ACTIVATED CHLORIDE CHANNEL REGULATOR 4 PRECURSOR-RELATED"/>
    <property type="match status" value="1"/>
</dbReference>
<gene>
    <name evidence="14" type="ORF">GDO81_017816</name>
</gene>
<dbReference type="NCBIfam" id="TIGR00868">
    <property type="entry name" value="hCaCC"/>
    <property type="match status" value="1"/>
</dbReference>
<evidence type="ECO:0000256" key="6">
    <source>
        <dbReference type="ARBA" id="ARBA00022801"/>
    </source>
</evidence>
<keyword evidence="3" id="KW-0645">Protease</keyword>
<dbReference type="InterPro" id="IPR013642">
    <property type="entry name" value="CLCA_N"/>
</dbReference>
<comment type="similarity">
    <text evidence="1">Belongs to the CLCR family.</text>
</comment>
<dbReference type="Proteomes" id="UP000824782">
    <property type="component" value="Unassembled WGS sequence"/>
</dbReference>
<accession>A0AAV7A7C8</accession>
<evidence type="ECO:0000256" key="1">
    <source>
        <dbReference type="ARBA" id="ARBA00006398"/>
    </source>
</evidence>
<comment type="caution">
    <text evidence="14">The sequence shown here is derived from an EMBL/GenBank/DDBJ whole genome shotgun (WGS) entry which is preliminary data.</text>
</comment>
<dbReference type="GO" id="GO:0046872">
    <property type="term" value="F:metal ion binding"/>
    <property type="evidence" value="ECO:0007669"/>
    <property type="project" value="UniProtKB-KW"/>
</dbReference>
<dbReference type="SUPFAM" id="SSF53300">
    <property type="entry name" value="vWA-like"/>
    <property type="match status" value="1"/>
</dbReference>
<keyword evidence="15" id="KW-1185">Reference proteome</keyword>
<dbReference type="AlphaFoldDB" id="A0AAV7A7C8"/>
<evidence type="ECO:0000256" key="8">
    <source>
        <dbReference type="ARBA" id="ARBA00023049"/>
    </source>
</evidence>
<keyword evidence="6" id="KW-0378">Hydrolase</keyword>
<feature type="signal peptide" evidence="12">
    <location>
        <begin position="1"/>
        <end position="29"/>
    </location>
</feature>
<protein>
    <recommendedName>
        <fullName evidence="13">VWFA domain-containing protein</fullName>
    </recommendedName>
</protein>
<evidence type="ECO:0000259" key="13">
    <source>
        <dbReference type="SMART" id="SM00327"/>
    </source>
</evidence>
<dbReference type="InterPro" id="IPR051266">
    <property type="entry name" value="CLCR"/>
</dbReference>
<dbReference type="InterPro" id="IPR002035">
    <property type="entry name" value="VWF_A"/>
</dbReference>
<feature type="chain" id="PRO_5043518399" description="VWFA domain-containing protein" evidence="12">
    <location>
        <begin position="30"/>
        <end position="948"/>
    </location>
</feature>
<evidence type="ECO:0000313" key="15">
    <source>
        <dbReference type="Proteomes" id="UP000824782"/>
    </source>
</evidence>
<evidence type="ECO:0000313" key="14">
    <source>
        <dbReference type="EMBL" id="KAG8555794.1"/>
    </source>
</evidence>
<feature type="domain" description="VWFA" evidence="13">
    <location>
        <begin position="313"/>
        <end position="482"/>
    </location>
</feature>
<dbReference type="NCBIfam" id="NF041940">
    <property type="entry name" value="choice_anch_X"/>
    <property type="match status" value="1"/>
</dbReference>
<keyword evidence="5 12" id="KW-0732">Signal</keyword>
<dbReference type="Pfam" id="PF08434">
    <property type="entry name" value="CLCA"/>
    <property type="match status" value="1"/>
</dbReference>
<dbReference type="GO" id="GO:0008237">
    <property type="term" value="F:metallopeptidase activity"/>
    <property type="evidence" value="ECO:0007669"/>
    <property type="project" value="UniProtKB-KW"/>
</dbReference>
<feature type="region of interest" description="Disordered" evidence="11">
    <location>
        <begin position="882"/>
        <end position="948"/>
    </location>
</feature>
<proteinExistence type="inferred from homology"/>
<evidence type="ECO:0000256" key="3">
    <source>
        <dbReference type="ARBA" id="ARBA00022670"/>
    </source>
</evidence>
<keyword evidence="8" id="KW-0482">Metalloprotease</keyword>
<evidence type="ECO:0000256" key="2">
    <source>
        <dbReference type="ARBA" id="ARBA00022448"/>
    </source>
</evidence>
<dbReference type="InterPro" id="IPR004727">
    <property type="entry name" value="CLCA_chordata"/>
</dbReference>
<dbReference type="CDD" id="cd00198">
    <property type="entry name" value="vWFA"/>
    <property type="match status" value="1"/>
</dbReference>
<keyword evidence="2" id="KW-0813">Transport</keyword>
<dbReference type="InterPro" id="IPR036465">
    <property type="entry name" value="vWFA_dom_sf"/>
</dbReference>
<feature type="compositionally biased region" description="Polar residues" evidence="11">
    <location>
        <begin position="938"/>
        <end position="948"/>
    </location>
</feature>
<evidence type="ECO:0000256" key="4">
    <source>
        <dbReference type="ARBA" id="ARBA00022723"/>
    </source>
</evidence>
<keyword evidence="7" id="KW-0862">Zinc</keyword>
<evidence type="ECO:0000256" key="12">
    <source>
        <dbReference type="SAM" id="SignalP"/>
    </source>
</evidence>
<evidence type="ECO:0000256" key="5">
    <source>
        <dbReference type="ARBA" id="ARBA00022729"/>
    </source>
</evidence>
<dbReference type="PANTHER" id="PTHR10579">
    <property type="entry name" value="CALCIUM-ACTIVATED CHLORIDE CHANNEL REGULATOR"/>
    <property type="match status" value="1"/>
</dbReference>
<dbReference type="SMART" id="SM00327">
    <property type="entry name" value="VWA"/>
    <property type="match status" value="1"/>
</dbReference>
<keyword evidence="10" id="KW-0868">Chloride</keyword>
<dbReference type="Pfam" id="PF13519">
    <property type="entry name" value="VWA_2"/>
    <property type="match status" value="1"/>
</dbReference>
<dbReference type="Gene3D" id="3.40.50.410">
    <property type="entry name" value="von Willebrand factor, type A domain"/>
    <property type="match status" value="1"/>
</dbReference>
<keyword evidence="9" id="KW-0325">Glycoprotein</keyword>
<evidence type="ECO:0000256" key="9">
    <source>
        <dbReference type="ARBA" id="ARBA00023180"/>
    </source>
</evidence>
<dbReference type="GO" id="GO:0006508">
    <property type="term" value="P:proteolysis"/>
    <property type="evidence" value="ECO:0007669"/>
    <property type="project" value="UniProtKB-KW"/>
</dbReference>
<evidence type="ECO:0000256" key="11">
    <source>
        <dbReference type="SAM" id="MobiDB-lite"/>
    </source>
</evidence>
<reference evidence="14" key="1">
    <citation type="thesis" date="2020" institute="ProQuest LLC" country="789 East Eisenhower Parkway, Ann Arbor, MI, USA">
        <title>Comparative Genomics and Chromosome Evolution.</title>
        <authorList>
            <person name="Mudd A.B."/>
        </authorList>
    </citation>
    <scope>NUCLEOTIDE SEQUENCE</scope>
    <source>
        <strain evidence="14">237g6f4</strain>
        <tissue evidence="14">Blood</tissue>
    </source>
</reference>
<sequence>MFIQMSLTMMARNILALVLIFHFLAKSESSMVKLNNGGYEDIVIAINPNLREDLKIIDKIKEMVKEATSFLFDATDKRLFIRSVKILVPNSWSANNYLKPKTETYDKADIIIANPTVQHANDPYTQQYGRCGDPGQFIHLTPKFITDDGVIQTYGPRGRVFVHEWAHLRWGVFDEYNSDTPYYISGNRKVEATRCSADIVGEYKIQRCQGINCKVDNCSIDPTTNLYEKGCVFVPDQWTPATTSLMYMQALPPVTKFCDASNHNTEAPNLQNKMCNYRSTWDVIQSSADIQSTPPNPALTIPDPIITLLQYSERVVTLVLDTSGSMGTSNRIGRLYQAAEVFLMQVVEIESYVGMVTFSSSASTKSQLVLINADAQREQLKRLLPTVASGGTNICSGLLAGIEVNKGKSGSSDGTEVILLSDGEDNLDTNLCVPQIMASGAIIHVIFLGAAEEPKLKEIAKNTGGKTILSTDKVDAQGLIDAFSSISSSNGDITKQSIQLESTAASLPPSQCLTGTVYIDSTVGNETFFLVTWQTAVPSINLQNPKGIVYTSAQFITDNTAKSSRLAIPGTAERGPWRYSICNSHSSVEALGLVVNSKASDANISPITVNGHMNQDANHYPNPMVIYATVSQGLTPVIGAKVTAIIESVNGPTVTLELLDNGAGPDNVKNDGTYSRYFTQFSANGRYGLNVRVENNNSTASRLVLPKNRALYVPGYIVNGSVIMNPPRPEIPDEDLNVGEFSRTASGGSFVVSNVPSGPQPDIYKPEKITDLQAEIVDDMITLSWTATGDDLDQGNASSYDLRMNINPTDLRNNFNGSTPINVSALTPLPAGSSETFSFKPENIVIQNGTILYFALVAIDKVSQRSDVSNIAQAALLIAPTPAPTTEPITTTTEPITTTTEPTTTEPITTTTASSTTASTTNTTNTSASTTTASTASKSNSALSKEEK</sequence>
<feature type="compositionally biased region" description="Low complexity" evidence="11">
    <location>
        <begin position="882"/>
        <end position="937"/>
    </location>
</feature>
<dbReference type="GO" id="GO:0005229">
    <property type="term" value="F:intracellularly calcium-gated chloride channel activity"/>
    <property type="evidence" value="ECO:0007669"/>
    <property type="project" value="InterPro"/>
</dbReference>